<protein>
    <submittedName>
        <fullName evidence="1">Uncharacterized protein</fullName>
    </submittedName>
</protein>
<accession>E9CQV4</accession>
<name>E9CQV4_9GAMM</name>
<organism evidence="1 2">
    <name type="scientific">Serratia symbiotica str. Tucson</name>
    <dbReference type="NCBI Taxonomy" id="914128"/>
    <lineage>
        <taxon>Bacteria</taxon>
        <taxon>Pseudomonadati</taxon>
        <taxon>Pseudomonadota</taxon>
        <taxon>Gammaproteobacteria</taxon>
        <taxon>Enterobacterales</taxon>
        <taxon>Yersiniaceae</taxon>
        <taxon>Serratia</taxon>
        <taxon>Serratia symbiotica</taxon>
    </lineage>
</organism>
<dbReference type="HOGENOM" id="CLU_2611939_0_0_6"/>
<dbReference type="EMBL" id="GL636432">
    <property type="protein sequence ID" value="EFW11067.1"/>
    <property type="molecule type" value="Genomic_DNA"/>
</dbReference>
<evidence type="ECO:0000313" key="1">
    <source>
        <dbReference type="EMBL" id="EFW11067.1"/>
    </source>
</evidence>
<dbReference type="AlphaFoldDB" id="E9CQV4"/>
<sequence>MLALRHAAQPIEQAEFPVGGVLVQIGPPNMPTDLASLDFTAQQRQPQPRIELTVPEEARVKIGLGVGDHRLSQAFFIRK</sequence>
<feature type="non-terminal residue" evidence="1">
    <location>
        <position position="79"/>
    </location>
</feature>
<reference evidence="2" key="1">
    <citation type="journal article" date="2011" name="Genome Biol. Evol.">
        <title>Massive genomic decay in Serratia symbiotica, a recently evolved symbiont of aphids.</title>
        <authorList>
            <person name="Burke G.R."/>
            <person name="Moran N.A."/>
        </authorList>
    </citation>
    <scope>NUCLEOTIDE SEQUENCE [LARGE SCALE GENOMIC DNA]</scope>
    <source>
        <strain evidence="2">Tucson</strain>
    </source>
</reference>
<gene>
    <name evidence="1" type="ORF">SSYM_0283</name>
</gene>
<keyword evidence="2" id="KW-1185">Reference proteome</keyword>
<proteinExistence type="predicted"/>
<dbReference type="Proteomes" id="UP000013568">
    <property type="component" value="Unassembled WGS sequence"/>
</dbReference>
<evidence type="ECO:0000313" key="2">
    <source>
        <dbReference type="Proteomes" id="UP000013568"/>
    </source>
</evidence>